<evidence type="ECO:0000313" key="12">
    <source>
        <dbReference type="EMBL" id="TGU71251.1"/>
    </source>
</evidence>
<keyword evidence="13" id="KW-1185">Reference proteome</keyword>
<dbReference type="GO" id="GO:0006935">
    <property type="term" value="P:chemotaxis"/>
    <property type="evidence" value="ECO:0007669"/>
    <property type="project" value="UniProtKB-ARBA"/>
</dbReference>
<dbReference type="AlphaFoldDB" id="A0A4S1CCZ8"/>
<protein>
    <submittedName>
        <fullName evidence="12">Chemotaxis protein</fullName>
    </submittedName>
</protein>
<dbReference type="PROSITE" id="PS50111">
    <property type="entry name" value="CHEMOTAXIS_TRANSDUC_2"/>
    <property type="match status" value="1"/>
</dbReference>
<dbReference type="PANTHER" id="PTHR32089:SF112">
    <property type="entry name" value="LYSOZYME-LIKE PROTEIN-RELATED"/>
    <property type="match status" value="1"/>
</dbReference>
<dbReference type="FunFam" id="1.10.287.950:FF:000001">
    <property type="entry name" value="Methyl-accepting chemotaxis sensory transducer"/>
    <property type="match status" value="1"/>
</dbReference>
<dbReference type="Gene3D" id="1.10.287.950">
    <property type="entry name" value="Methyl-accepting chemotaxis protein"/>
    <property type="match status" value="1"/>
</dbReference>
<accession>A0A4S1CCZ8</accession>
<dbReference type="EMBL" id="SRSC01000003">
    <property type="protein sequence ID" value="TGU71251.1"/>
    <property type="molecule type" value="Genomic_DNA"/>
</dbReference>
<evidence type="ECO:0000259" key="10">
    <source>
        <dbReference type="PROSITE" id="PS50111"/>
    </source>
</evidence>
<evidence type="ECO:0000256" key="4">
    <source>
        <dbReference type="ARBA" id="ARBA00022989"/>
    </source>
</evidence>
<evidence type="ECO:0000256" key="2">
    <source>
        <dbReference type="ARBA" id="ARBA00022475"/>
    </source>
</evidence>
<dbReference type="Gene3D" id="3.30.450.20">
    <property type="entry name" value="PAS domain"/>
    <property type="match status" value="1"/>
</dbReference>
<evidence type="ECO:0000256" key="9">
    <source>
        <dbReference type="SAM" id="Phobius"/>
    </source>
</evidence>
<evidence type="ECO:0000259" key="11">
    <source>
        <dbReference type="PROSITE" id="PS50885"/>
    </source>
</evidence>
<feature type="transmembrane region" description="Helical" evidence="9">
    <location>
        <begin position="212"/>
        <end position="234"/>
    </location>
</feature>
<dbReference type="SMART" id="SM01049">
    <property type="entry name" value="Cache_2"/>
    <property type="match status" value="1"/>
</dbReference>
<evidence type="ECO:0000256" key="6">
    <source>
        <dbReference type="ARBA" id="ARBA00023224"/>
    </source>
</evidence>
<evidence type="ECO:0000256" key="3">
    <source>
        <dbReference type="ARBA" id="ARBA00022692"/>
    </source>
</evidence>
<sequence>MERKNRLSFRIKLLLLVLVSCGVLGAPTGLTVMKQFYDSNNRFNATYHDVLYSSSDALLRSEVQTAVSLLQAISDRASKGEITLDDAKKQGADLLRGLKFGKDGYFWADTSDGTNVVLLGKPAEGKNRMNAQDAKGKYLIREIIKNGMQPEGGFTDYHFPRPGSDTPIAKRGYSLYFKPFDWVIGTGTYVDDLDARVAKEAQTNKELILKDVYLVIVLTVVLLAGICIVAILVVRQLLSHIGTEPEELASIAEQVAAGDLTVRLEPGKSGIYEAMRRMVEGLRDVMTKVNRSALDVSAAAGELNENARRTADGASEVVHQAETVAVASEEMSCTSNEIAKNCQLAAGSSGRASSSAQSGAAIVKETVQGMNRIAEHVRQSAGVVEQLGTRSDQIGEIVATIEDIADQTNLLALNAAIEAARAGEQGRGFAVVADEVRALAERTTKATREIGNMIKSIQQETRQAVQAMEEGVQEVERGTGEAARSGEALEEILSQIEEVAGQISQIVTAAEEQTATTHEITDNIHRISETVQESARGAEEISAASNQLSRLSVEMQEMVQRFRI</sequence>
<evidence type="ECO:0000256" key="5">
    <source>
        <dbReference type="ARBA" id="ARBA00023136"/>
    </source>
</evidence>
<keyword evidence="3 9" id="KW-0812">Transmembrane</keyword>
<dbReference type="GO" id="GO:0007165">
    <property type="term" value="P:signal transduction"/>
    <property type="evidence" value="ECO:0007669"/>
    <property type="project" value="UniProtKB-KW"/>
</dbReference>
<evidence type="ECO:0000256" key="8">
    <source>
        <dbReference type="PROSITE-ProRule" id="PRU00284"/>
    </source>
</evidence>
<reference evidence="12 13" key="1">
    <citation type="submission" date="2019-04" db="EMBL/GenBank/DDBJ databases">
        <title>Geobacter oryzae sp. nov., ferric-reducing bacteria isolated from paddy soil.</title>
        <authorList>
            <person name="Xu Z."/>
            <person name="Masuda Y."/>
            <person name="Itoh H."/>
            <person name="Senoo K."/>
        </authorList>
    </citation>
    <scope>NUCLEOTIDE SEQUENCE [LARGE SCALE GENOMIC DNA]</scope>
    <source>
        <strain evidence="12 13">Red111</strain>
    </source>
</reference>
<evidence type="ECO:0000256" key="7">
    <source>
        <dbReference type="ARBA" id="ARBA00029447"/>
    </source>
</evidence>
<dbReference type="Proteomes" id="UP000306416">
    <property type="component" value="Unassembled WGS sequence"/>
</dbReference>
<dbReference type="SUPFAM" id="SSF58104">
    <property type="entry name" value="Methyl-accepting chemotaxis protein (MCP) signaling domain"/>
    <property type="match status" value="1"/>
</dbReference>
<dbReference type="Pfam" id="PF00015">
    <property type="entry name" value="MCPsignal"/>
    <property type="match status" value="1"/>
</dbReference>
<dbReference type="PANTHER" id="PTHR32089">
    <property type="entry name" value="METHYL-ACCEPTING CHEMOTAXIS PROTEIN MCPB"/>
    <property type="match status" value="1"/>
</dbReference>
<comment type="subcellular location">
    <subcellularLocation>
        <location evidence="1">Cell membrane</location>
        <topology evidence="1">Multi-pass membrane protein</topology>
    </subcellularLocation>
</comment>
<keyword evidence="5 9" id="KW-0472">Membrane</keyword>
<dbReference type="InterPro" id="IPR004089">
    <property type="entry name" value="MCPsignal_dom"/>
</dbReference>
<name>A0A4S1CCZ8_9BACT</name>
<dbReference type="InterPro" id="IPR033480">
    <property type="entry name" value="sCache_2"/>
</dbReference>
<keyword evidence="6 8" id="KW-0807">Transducer</keyword>
<feature type="domain" description="Methyl-accepting transducer" evidence="10">
    <location>
        <begin position="292"/>
        <end position="528"/>
    </location>
</feature>
<dbReference type="GO" id="GO:0005886">
    <property type="term" value="C:plasma membrane"/>
    <property type="evidence" value="ECO:0007669"/>
    <property type="project" value="UniProtKB-SubCell"/>
</dbReference>
<gene>
    <name evidence="12" type="ORF">E4633_12970</name>
</gene>
<proteinExistence type="inferred from homology"/>
<evidence type="ECO:0000256" key="1">
    <source>
        <dbReference type="ARBA" id="ARBA00004651"/>
    </source>
</evidence>
<dbReference type="SMART" id="SM00283">
    <property type="entry name" value="MA"/>
    <property type="match status" value="1"/>
</dbReference>
<dbReference type="PROSITE" id="PS50885">
    <property type="entry name" value="HAMP"/>
    <property type="match status" value="1"/>
</dbReference>
<organism evidence="12 13">
    <name type="scientific">Geomonas terrae</name>
    <dbReference type="NCBI Taxonomy" id="2562681"/>
    <lineage>
        <taxon>Bacteria</taxon>
        <taxon>Pseudomonadati</taxon>
        <taxon>Thermodesulfobacteriota</taxon>
        <taxon>Desulfuromonadia</taxon>
        <taxon>Geobacterales</taxon>
        <taxon>Geobacteraceae</taxon>
        <taxon>Geomonas</taxon>
    </lineage>
</organism>
<dbReference type="InterPro" id="IPR003660">
    <property type="entry name" value="HAMP_dom"/>
</dbReference>
<dbReference type="CDD" id="cd11386">
    <property type="entry name" value="MCP_signal"/>
    <property type="match status" value="1"/>
</dbReference>
<comment type="caution">
    <text evidence="12">The sequence shown here is derived from an EMBL/GenBank/DDBJ whole genome shotgun (WGS) entry which is preliminary data.</text>
</comment>
<keyword evidence="2" id="KW-1003">Cell membrane</keyword>
<comment type="similarity">
    <text evidence="7">Belongs to the methyl-accepting chemotaxis (MCP) protein family.</text>
</comment>
<evidence type="ECO:0000313" key="13">
    <source>
        <dbReference type="Proteomes" id="UP000306416"/>
    </source>
</evidence>
<keyword evidence="4 9" id="KW-1133">Transmembrane helix</keyword>
<feature type="domain" description="HAMP" evidence="11">
    <location>
        <begin position="246"/>
        <end position="287"/>
    </location>
</feature>
<dbReference type="Pfam" id="PF17200">
    <property type="entry name" value="sCache_2"/>
    <property type="match status" value="1"/>
</dbReference>